<dbReference type="InterPro" id="IPR013196">
    <property type="entry name" value="HTH_11"/>
</dbReference>
<dbReference type="InterPro" id="IPR045864">
    <property type="entry name" value="aa-tRNA-synth_II/BPL/LPL"/>
</dbReference>
<dbReference type="PANTHER" id="PTHR12835:SF5">
    <property type="entry name" value="BIOTIN--PROTEIN LIGASE"/>
    <property type="match status" value="1"/>
</dbReference>
<dbReference type="CDD" id="cd00090">
    <property type="entry name" value="HTH_ARSR"/>
    <property type="match status" value="1"/>
</dbReference>
<dbReference type="SUPFAM" id="SSF46785">
    <property type="entry name" value="Winged helix' DNA-binding domain"/>
    <property type="match status" value="1"/>
</dbReference>
<gene>
    <name evidence="3" type="ORF">GF339_07525</name>
</gene>
<sequence>MQSKLSGKKFTLTKGEHNINARILDILRSKSHTYISGEQLSQELKMSRTAVWKHVNALRELGYRVEAITSVGYKLISSPSLLVPLEIKNGLATQYIGQNIHWYYEVNSTNTRAIHLAEQGEKVAPEGTLVISESQKQGRGRMGRTWISRPETGIYLSLILRPTFAPV</sequence>
<dbReference type="SUPFAM" id="SSF55681">
    <property type="entry name" value="Class II aaRS and biotin synthetases"/>
    <property type="match status" value="1"/>
</dbReference>
<protein>
    <submittedName>
        <fullName evidence="3">HTH domain-containing protein</fullName>
    </submittedName>
</protein>
<evidence type="ECO:0000259" key="1">
    <source>
        <dbReference type="Pfam" id="PF03099"/>
    </source>
</evidence>
<dbReference type="AlphaFoldDB" id="A0A9D5Q5B0"/>
<dbReference type="GO" id="GO:0004077">
    <property type="term" value="F:biotin--[biotin carboxyl-carrier protein] ligase activity"/>
    <property type="evidence" value="ECO:0007669"/>
    <property type="project" value="TreeGrafter"/>
</dbReference>
<feature type="non-terminal residue" evidence="3">
    <location>
        <position position="167"/>
    </location>
</feature>
<evidence type="ECO:0000313" key="3">
    <source>
        <dbReference type="EMBL" id="MBD3324420.1"/>
    </source>
</evidence>
<dbReference type="InterPro" id="IPR036388">
    <property type="entry name" value="WH-like_DNA-bd_sf"/>
</dbReference>
<reference evidence="3" key="1">
    <citation type="submission" date="2019-11" db="EMBL/GenBank/DDBJ databases">
        <title>Microbial mats filling the niche in hypersaline microbial mats.</title>
        <authorList>
            <person name="Wong H.L."/>
            <person name="Macleod F.I."/>
            <person name="White R.A. III"/>
            <person name="Burns B.P."/>
        </authorList>
    </citation>
    <scope>NUCLEOTIDE SEQUENCE</scope>
    <source>
        <strain evidence="3">Rbin_158</strain>
    </source>
</reference>
<dbReference type="GO" id="GO:0005737">
    <property type="term" value="C:cytoplasm"/>
    <property type="evidence" value="ECO:0007669"/>
    <property type="project" value="TreeGrafter"/>
</dbReference>
<feature type="domain" description="Helix-turn-helix type 11" evidence="2">
    <location>
        <begin position="22"/>
        <end position="74"/>
    </location>
</feature>
<dbReference type="InterPro" id="IPR004143">
    <property type="entry name" value="BPL_LPL_catalytic"/>
</dbReference>
<proteinExistence type="predicted"/>
<dbReference type="Proteomes" id="UP000649604">
    <property type="component" value="Unassembled WGS sequence"/>
</dbReference>
<dbReference type="InterPro" id="IPR011991">
    <property type="entry name" value="ArsR-like_HTH"/>
</dbReference>
<evidence type="ECO:0000313" key="4">
    <source>
        <dbReference type="Proteomes" id="UP000649604"/>
    </source>
</evidence>
<dbReference type="Gene3D" id="1.10.10.10">
    <property type="entry name" value="Winged helix-like DNA-binding domain superfamily/Winged helix DNA-binding domain"/>
    <property type="match status" value="1"/>
</dbReference>
<accession>A0A9D5Q5B0</accession>
<comment type="caution">
    <text evidence="3">The sequence shown here is derived from an EMBL/GenBank/DDBJ whole genome shotgun (WGS) entry which is preliminary data.</text>
</comment>
<dbReference type="PANTHER" id="PTHR12835">
    <property type="entry name" value="BIOTIN PROTEIN LIGASE"/>
    <property type="match status" value="1"/>
</dbReference>
<dbReference type="InterPro" id="IPR036390">
    <property type="entry name" value="WH_DNA-bd_sf"/>
</dbReference>
<organism evidence="3 4">
    <name type="scientific">candidate division KSB3 bacterium</name>
    <dbReference type="NCBI Taxonomy" id="2044937"/>
    <lineage>
        <taxon>Bacteria</taxon>
        <taxon>candidate division KSB3</taxon>
    </lineage>
</organism>
<dbReference type="Pfam" id="PF03099">
    <property type="entry name" value="BPL_LplA_LipB"/>
    <property type="match status" value="1"/>
</dbReference>
<dbReference type="EMBL" id="WJJP01000234">
    <property type="protein sequence ID" value="MBD3324420.1"/>
    <property type="molecule type" value="Genomic_DNA"/>
</dbReference>
<feature type="domain" description="BPL/LPL catalytic" evidence="1">
    <location>
        <begin position="106"/>
        <end position="162"/>
    </location>
</feature>
<dbReference type="Pfam" id="PF08279">
    <property type="entry name" value="HTH_11"/>
    <property type="match status" value="1"/>
</dbReference>
<dbReference type="Gene3D" id="3.30.930.10">
    <property type="entry name" value="Bira Bifunctional Protein, Domain 2"/>
    <property type="match status" value="1"/>
</dbReference>
<evidence type="ECO:0000259" key="2">
    <source>
        <dbReference type="Pfam" id="PF08279"/>
    </source>
</evidence>
<name>A0A9D5Q5B0_9BACT</name>